<feature type="transmembrane region" description="Helical" evidence="3">
    <location>
        <begin position="343"/>
        <end position="363"/>
    </location>
</feature>
<dbReference type="AlphaFoldDB" id="A0A673NI99"/>
<dbReference type="PANTHER" id="PTHR12253">
    <property type="entry name" value="RH14732P"/>
    <property type="match status" value="1"/>
</dbReference>
<dbReference type="GO" id="GO:0006644">
    <property type="term" value="P:phospholipid metabolic process"/>
    <property type="evidence" value="ECO:0007669"/>
    <property type="project" value="InterPro"/>
</dbReference>
<evidence type="ECO:0000256" key="1">
    <source>
        <dbReference type="ARBA" id="ARBA00004613"/>
    </source>
</evidence>
<feature type="transmembrane region" description="Helical" evidence="3">
    <location>
        <begin position="299"/>
        <end position="323"/>
    </location>
</feature>
<dbReference type="InterPro" id="IPR033113">
    <property type="entry name" value="PLA2_histidine"/>
</dbReference>
<reference evidence="6" key="1">
    <citation type="submission" date="2025-08" db="UniProtKB">
        <authorList>
            <consortium name="Ensembl"/>
        </authorList>
    </citation>
    <scope>IDENTIFICATION</scope>
</reference>
<comment type="subcellular location">
    <subcellularLocation>
        <location evidence="1">Secreted</location>
    </subcellularLocation>
</comment>
<dbReference type="GO" id="GO:0004623">
    <property type="term" value="F:phospholipase A2 activity"/>
    <property type="evidence" value="ECO:0007669"/>
    <property type="project" value="InterPro"/>
</dbReference>
<keyword evidence="3" id="KW-1133">Transmembrane helix</keyword>
<dbReference type="GO" id="GO:0050482">
    <property type="term" value="P:arachidonate secretion"/>
    <property type="evidence" value="ECO:0007669"/>
    <property type="project" value="InterPro"/>
</dbReference>
<evidence type="ECO:0000259" key="5">
    <source>
        <dbReference type="Pfam" id="PF05826"/>
    </source>
</evidence>
<feature type="domain" description="Phospholipase A2-like central" evidence="5">
    <location>
        <begin position="155"/>
        <end position="248"/>
    </location>
</feature>
<evidence type="ECO:0000256" key="4">
    <source>
        <dbReference type="SAM" id="SignalP"/>
    </source>
</evidence>
<dbReference type="InterPro" id="IPR016090">
    <property type="entry name" value="PLA2-like_dom"/>
</dbReference>
<feature type="transmembrane region" description="Helical" evidence="3">
    <location>
        <begin position="265"/>
        <end position="287"/>
    </location>
</feature>
<reference evidence="6" key="2">
    <citation type="submission" date="2025-09" db="UniProtKB">
        <authorList>
            <consortium name="Ensembl"/>
        </authorList>
    </citation>
    <scope>IDENTIFICATION</scope>
</reference>
<accession>A0A673NI99</accession>
<proteinExistence type="predicted"/>
<organism evidence="6 7">
    <name type="scientific">Sinocyclocheilus rhinocerous</name>
    <dbReference type="NCBI Taxonomy" id="307959"/>
    <lineage>
        <taxon>Eukaryota</taxon>
        <taxon>Metazoa</taxon>
        <taxon>Chordata</taxon>
        <taxon>Craniata</taxon>
        <taxon>Vertebrata</taxon>
        <taxon>Euteleostomi</taxon>
        <taxon>Actinopterygii</taxon>
        <taxon>Neopterygii</taxon>
        <taxon>Teleostei</taxon>
        <taxon>Ostariophysi</taxon>
        <taxon>Cypriniformes</taxon>
        <taxon>Cyprinidae</taxon>
        <taxon>Cyprininae</taxon>
        <taxon>Sinocyclocheilus</taxon>
    </lineage>
</organism>
<dbReference type="Ensembl" id="ENSSRHT00000104721.1">
    <property type="protein sequence ID" value="ENSSRHP00000101968.1"/>
    <property type="gene ID" value="ENSSRHG00000049939.1"/>
</dbReference>
<dbReference type="PROSITE" id="PS00118">
    <property type="entry name" value="PA2_HIS"/>
    <property type="match status" value="1"/>
</dbReference>
<keyword evidence="4" id="KW-0732">Signal</keyword>
<dbReference type="Proteomes" id="UP000472270">
    <property type="component" value="Unassembled WGS sequence"/>
</dbReference>
<keyword evidence="3" id="KW-0472">Membrane</keyword>
<protein>
    <recommendedName>
        <fullName evidence="5">Phospholipase A2-like central domain-containing protein</fullName>
    </recommendedName>
</protein>
<dbReference type="Pfam" id="PF05826">
    <property type="entry name" value="Phospholip_A2_2"/>
    <property type="match status" value="1"/>
</dbReference>
<keyword evidence="2" id="KW-0964">Secreted</keyword>
<dbReference type="SUPFAM" id="SSF48619">
    <property type="entry name" value="Phospholipase A2, PLA2"/>
    <property type="match status" value="1"/>
</dbReference>
<evidence type="ECO:0000256" key="3">
    <source>
        <dbReference type="SAM" id="Phobius"/>
    </source>
</evidence>
<dbReference type="Gene3D" id="1.20.90.10">
    <property type="entry name" value="Phospholipase A2 domain"/>
    <property type="match status" value="1"/>
</dbReference>
<dbReference type="InterPro" id="IPR036444">
    <property type="entry name" value="PLipase_A2_dom_sf"/>
</dbReference>
<evidence type="ECO:0000313" key="6">
    <source>
        <dbReference type="Ensembl" id="ENSSRHP00000101968.1"/>
    </source>
</evidence>
<keyword evidence="3" id="KW-0812">Transmembrane</keyword>
<dbReference type="CDD" id="cd04704">
    <property type="entry name" value="PLA2_bee_venom_like"/>
    <property type="match status" value="1"/>
</dbReference>
<dbReference type="GO" id="GO:0005576">
    <property type="term" value="C:extracellular region"/>
    <property type="evidence" value="ECO:0007669"/>
    <property type="project" value="UniProtKB-SubCell"/>
</dbReference>
<keyword evidence="7" id="KW-1185">Reference proteome</keyword>
<evidence type="ECO:0000313" key="7">
    <source>
        <dbReference type="Proteomes" id="UP000472270"/>
    </source>
</evidence>
<sequence length="444" mass="51219">MSLHLQDTRMGSLLAVNLLVVVCCCNAVTIQKPAPFCLLIKSERGSSQVSFLIHSPDTTASPLFYWSKWTSDKRLEGCFMSSDGSLVTRYRSVCRQERARDNEKPMHFNFSALLEDASLCEMNMHVNFTLHRERINPGQQMDSRAKSRHKRAWVLPGTLWCGRGTSANDYEQLGMFVHADRCCREHDHCEHIIRSFSVNFGVFNPTLFTLSHCDCDRRFKQCLLNGNDTISNMVGYSFFNVLKLRCFELIQRRQLQEMNSCIPEIMLHGFFRLIICMVFSTFTESLIPHSYIKVFNFQPLPVSVLTVYHVTILLDSLICLYLFGHSLIIMVLNFTAAGRMRFSIIRAGFTHIGILGTCLCLLVQGRPKHNKEICNIFVILLDIYNSKRTKTPEDIVKINITNNRVKMTNYFHVFHLFYVPKTRFPSPVLSHRRTQTVVTDMHTC</sequence>
<feature type="signal peptide" evidence="4">
    <location>
        <begin position="1"/>
        <end position="27"/>
    </location>
</feature>
<name>A0A673NI99_9TELE</name>
<evidence type="ECO:0000256" key="2">
    <source>
        <dbReference type="ARBA" id="ARBA00022525"/>
    </source>
</evidence>
<feature type="chain" id="PRO_5025629907" description="Phospholipase A2-like central domain-containing protein" evidence="4">
    <location>
        <begin position="28"/>
        <end position="444"/>
    </location>
</feature>